<dbReference type="RefSeq" id="XP_031553002.1">
    <property type="nucleotide sequence ID" value="XM_031697142.1"/>
</dbReference>
<protein>
    <recommendedName>
        <fullName evidence="8">Protein Wnt</fullName>
    </recommendedName>
</protein>
<dbReference type="InterPro" id="IPR005817">
    <property type="entry name" value="Wnt"/>
</dbReference>
<evidence type="ECO:0000256" key="2">
    <source>
        <dbReference type="ARBA" id="ARBA00005683"/>
    </source>
</evidence>
<keyword evidence="4" id="KW-0964">Secreted</keyword>
<dbReference type="PANTHER" id="PTHR12027:SF81">
    <property type="entry name" value="WNT INHIBITOR OF DORSAL PROTEIN"/>
    <property type="match status" value="1"/>
</dbReference>
<dbReference type="RefSeq" id="XP_031553006.1">
    <property type="nucleotide sequence ID" value="XM_031697146.1"/>
</dbReference>
<evidence type="ECO:0000256" key="5">
    <source>
        <dbReference type="ARBA" id="ARBA00022530"/>
    </source>
</evidence>
<dbReference type="RefSeq" id="XP_031553003.1">
    <property type="nucleotide sequence ID" value="XM_031697143.1"/>
</dbReference>
<dbReference type="GO" id="GO:0005125">
    <property type="term" value="F:cytokine activity"/>
    <property type="evidence" value="ECO:0007669"/>
    <property type="project" value="TreeGrafter"/>
</dbReference>
<sequence length="334" mass="38113">MKLLIQCVLTCCIVLVLHQGQCVKKQDIFKIFHRGREAYDKLLTSVRNGANMGLQECRSQFRYRKWNCTLNIETNVKIKLPNWTNIPATRETAFAHSITTAGVTYSLTRDCRMGKFEDCSCVHNKDSAAKGNWWGGCNENIKFGEVMAKHFLEAIDKGNGARTLLILHNNEVGRKAVRTTLKKQCRCHGMTGSCTTVTCWRKLAVFEEVGNYLKKKYTQAKRVSIIRNKLKRKGSNGFKTISKKDTNLLYTESSPDYCQRNMTFGAVGMIGRVCEGTKKNLDQCRKICSSCGLTSTNFIEKKRVICHCKFEWCCKVKCETCRRSEVKTKCTRNI</sequence>
<dbReference type="AlphaFoldDB" id="A0A6P8HJY5"/>
<comment type="function">
    <text evidence="8">Ligand for members of the frizzled family of seven transmembrane receptors.</text>
</comment>
<evidence type="ECO:0000313" key="10">
    <source>
        <dbReference type="Proteomes" id="UP000515163"/>
    </source>
</evidence>
<feature type="signal peptide" evidence="9">
    <location>
        <begin position="1"/>
        <end position="22"/>
    </location>
</feature>
<accession>A0A6P8HJY5</accession>
<dbReference type="PANTHER" id="PTHR12027">
    <property type="entry name" value="WNT RELATED"/>
    <property type="match status" value="1"/>
</dbReference>
<dbReference type="GO" id="GO:0045165">
    <property type="term" value="P:cell fate commitment"/>
    <property type="evidence" value="ECO:0007669"/>
    <property type="project" value="TreeGrafter"/>
</dbReference>
<keyword evidence="7" id="KW-1015">Disulfide bond</keyword>
<keyword evidence="10" id="KW-1185">Reference proteome</keyword>
<keyword evidence="6 8" id="KW-0879">Wnt signaling pathway</keyword>
<keyword evidence="3 8" id="KW-0217">Developmental protein</keyword>
<evidence type="ECO:0000256" key="8">
    <source>
        <dbReference type="RuleBase" id="RU003500"/>
    </source>
</evidence>
<keyword evidence="5" id="KW-0272">Extracellular matrix</keyword>
<name>A0A6P8HJY5_ACTTE</name>
<dbReference type="KEGG" id="aten:116290147"/>
<evidence type="ECO:0000313" key="11">
    <source>
        <dbReference type="RefSeq" id="XP_031553002.1"/>
    </source>
</evidence>
<gene>
    <name evidence="11 12 13 14 15" type="primary">LOC116290147</name>
</gene>
<dbReference type="GO" id="GO:0060070">
    <property type="term" value="P:canonical Wnt signaling pathway"/>
    <property type="evidence" value="ECO:0007669"/>
    <property type="project" value="TreeGrafter"/>
</dbReference>
<comment type="subcellular location">
    <subcellularLocation>
        <location evidence="1 8">Secreted</location>
        <location evidence="1 8">Extracellular space</location>
        <location evidence="1 8">Extracellular matrix</location>
    </subcellularLocation>
</comment>
<evidence type="ECO:0000256" key="4">
    <source>
        <dbReference type="ARBA" id="ARBA00022525"/>
    </source>
</evidence>
<dbReference type="SMART" id="SM00097">
    <property type="entry name" value="WNT1"/>
    <property type="match status" value="1"/>
</dbReference>
<dbReference type="Proteomes" id="UP000515163">
    <property type="component" value="Unplaced"/>
</dbReference>
<evidence type="ECO:0000256" key="6">
    <source>
        <dbReference type="ARBA" id="ARBA00022687"/>
    </source>
</evidence>
<evidence type="ECO:0000313" key="14">
    <source>
        <dbReference type="RefSeq" id="XP_031553005.1"/>
    </source>
</evidence>
<dbReference type="GeneID" id="116290147"/>
<evidence type="ECO:0000313" key="15">
    <source>
        <dbReference type="RefSeq" id="XP_031553006.1"/>
    </source>
</evidence>
<dbReference type="RefSeq" id="XP_031553005.1">
    <property type="nucleotide sequence ID" value="XM_031697145.1"/>
</dbReference>
<dbReference type="GO" id="GO:0005615">
    <property type="term" value="C:extracellular space"/>
    <property type="evidence" value="ECO:0007669"/>
    <property type="project" value="TreeGrafter"/>
</dbReference>
<dbReference type="CDD" id="cd13113">
    <property type="entry name" value="Wnt"/>
    <property type="match status" value="1"/>
</dbReference>
<evidence type="ECO:0000256" key="7">
    <source>
        <dbReference type="ARBA" id="ARBA00023157"/>
    </source>
</evidence>
<evidence type="ECO:0000313" key="12">
    <source>
        <dbReference type="RefSeq" id="XP_031553003.1"/>
    </source>
</evidence>
<dbReference type="OrthoDB" id="5945655at2759"/>
<keyword evidence="9" id="KW-0732">Signal</keyword>
<dbReference type="PRINTS" id="PR01349">
    <property type="entry name" value="WNTPROTEIN"/>
</dbReference>
<reference evidence="11 12" key="1">
    <citation type="submission" date="2025-04" db="UniProtKB">
        <authorList>
            <consortium name="RefSeq"/>
        </authorList>
    </citation>
    <scope>IDENTIFICATION</scope>
    <source>
        <tissue evidence="11 12">Tentacle</tissue>
    </source>
</reference>
<dbReference type="Pfam" id="PF00110">
    <property type="entry name" value="wnt"/>
    <property type="match status" value="1"/>
</dbReference>
<dbReference type="GO" id="GO:0030182">
    <property type="term" value="P:neuron differentiation"/>
    <property type="evidence" value="ECO:0007669"/>
    <property type="project" value="TreeGrafter"/>
</dbReference>
<feature type="chain" id="PRO_5044653058" description="Protein Wnt" evidence="9">
    <location>
        <begin position="23"/>
        <end position="334"/>
    </location>
</feature>
<evidence type="ECO:0000256" key="3">
    <source>
        <dbReference type="ARBA" id="ARBA00022473"/>
    </source>
</evidence>
<organism evidence="10 11">
    <name type="scientific">Actinia tenebrosa</name>
    <name type="common">Australian red waratah sea anemone</name>
    <dbReference type="NCBI Taxonomy" id="6105"/>
    <lineage>
        <taxon>Eukaryota</taxon>
        <taxon>Metazoa</taxon>
        <taxon>Cnidaria</taxon>
        <taxon>Anthozoa</taxon>
        <taxon>Hexacorallia</taxon>
        <taxon>Actiniaria</taxon>
        <taxon>Actiniidae</taxon>
        <taxon>Actinia</taxon>
    </lineage>
</organism>
<dbReference type="InterPro" id="IPR043158">
    <property type="entry name" value="Wnt_C"/>
</dbReference>
<evidence type="ECO:0000256" key="9">
    <source>
        <dbReference type="SAM" id="SignalP"/>
    </source>
</evidence>
<proteinExistence type="inferred from homology"/>
<evidence type="ECO:0000256" key="1">
    <source>
        <dbReference type="ARBA" id="ARBA00004498"/>
    </source>
</evidence>
<dbReference type="RefSeq" id="XP_031553004.1">
    <property type="nucleotide sequence ID" value="XM_031697144.1"/>
</dbReference>
<dbReference type="Gene3D" id="3.30.2460.20">
    <property type="match status" value="1"/>
</dbReference>
<comment type="similarity">
    <text evidence="2 8">Belongs to the Wnt family.</text>
</comment>
<evidence type="ECO:0000313" key="13">
    <source>
        <dbReference type="RefSeq" id="XP_031553004.1"/>
    </source>
</evidence>
<dbReference type="GO" id="GO:0005109">
    <property type="term" value="F:frizzled binding"/>
    <property type="evidence" value="ECO:0007669"/>
    <property type="project" value="TreeGrafter"/>
</dbReference>